<dbReference type="InterPro" id="IPR003594">
    <property type="entry name" value="HATPase_dom"/>
</dbReference>
<feature type="signal peptide" evidence="11">
    <location>
        <begin position="1"/>
        <end position="19"/>
    </location>
</feature>
<evidence type="ECO:0000313" key="13">
    <source>
        <dbReference type="EMBL" id="QNJ98568.1"/>
    </source>
</evidence>
<organism evidence="13 14">
    <name type="scientific">Constantimarinum furrinae</name>
    <dbReference type="NCBI Taxonomy" id="2562285"/>
    <lineage>
        <taxon>Bacteria</taxon>
        <taxon>Pseudomonadati</taxon>
        <taxon>Bacteroidota</taxon>
        <taxon>Flavobacteriia</taxon>
        <taxon>Flavobacteriales</taxon>
        <taxon>Flavobacteriaceae</taxon>
        <taxon>Altibacter/Constantimarinum group</taxon>
        <taxon>Constantimarinum</taxon>
    </lineage>
</organism>
<dbReference type="Pfam" id="PF07730">
    <property type="entry name" value="HisKA_3"/>
    <property type="match status" value="1"/>
</dbReference>
<name>A0A7G8PW52_9FLAO</name>
<evidence type="ECO:0000256" key="1">
    <source>
        <dbReference type="ARBA" id="ARBA00004651"/>
    </source>
</evidence>
<evidence type="ECO:0000256" key="6">
    <source>
        <dbReference type="ARBA" id="ARBA00022989"/>
    </source>
</evidence>
<sequence length="637" mass="71533">MTKLFCFILLLLNAFFSVGQSIDSLKQVILTSTDSKAKIGAYKAITGHYMQSDSVLFKQYLAEGIAYTQSINDKEAELELAFQQAKKLYAAGAYKDAIDILDSILPFAKALGHLKLQASLLNYSGNAYSNLSDYTNATVQFIEYLTVAQKMPDNVQPVAMAGNNIGMAFLNMERFDQAIPYLRNSLEHQKNFDSGFKAHTYWNLGICYMEKMQYEKALEIFQLGVAEAKRKNDGYAAAGNQLCIGSVYLRQDLFEEGIAAYAQAYEMSTASNLEPFKLIEALNGLIYANNQLSRPVVASRYVMLADSITDLHKLSDLRNREFLFYKAANLLQLGRPQEADEVFNRYSKAIDSLHNVENLEIIQTKETEFRTKEKEQLLELQQADLDFQRLLITLLGVGALLLALIGILVYREQRLKIKNQKQEQSLNEALLTVENNKKLEEQRQRIAKELHDNIGSQLTYLASAAQNIGSGMNRVSNDVTQEKLTELSNFSQEAITDLRDTIWVMNRNAISWEDLTERIRYLAHKVSNTTGIAVKVEKNGDDDTPLNPAKTMDIFRIIQEAVNNAVKHSKAREIKISVITETPVVIEILDNGKGYDPSTVTTGSDGLRNMRSRATKLGALLDISTNTKGTSVRLQLP</sequence>
<evidence type="ECO:0000256" key="2">
    <source>
        <dbReference type="ARBA" id="ARBA00022475"/>
    </source>
</evidence>
<comment type="subcellular location">
    <subcellularLocation>
        <location evidence="1">Cell membrane</location>
        <topology evidence="1">Multi-pass membrane protein</topology>
    </subcellularLocation>
</comment>
<dbReference type="PANTHER" id="PTHR24421">
    <property type="entry name" value="NITRATE/NITRITE SENSOR PROTEIN NARX-RELATED"/>
    <property type="match status" value="1"/>
</dbReference>
<feature type="chain" id="PRO_5029019787" description="Histidine kinase domain-containing protein" evidence="11">
    <location>
        <begin position="20"/>
        <end position="637"/>
    </location>
</feature>
<dbReference type="Pfam" id="PF13424">
    <property type="entry name" value="TPR_12"/>
    <property type="match status" value="1"/>
</dbReference>
<dbReference type="Gene3D" id="1.20.5.1930">
    <property type="match status" value="1"/>
</dbReference>
<dbReference type="Gene3D" id="1.25.40.10">
    <property type="entry name" value="Tetratricopeptide repeat domain"/>
    <property type="match status" value="2"/>
</dbReference>
<keyword evidence="11" id="KW-0732">Signal</keyword>
<dbReference type="InterPro" id="IPR036890">
    <property type="entry name" value="HATPase_C_sf"/>
</dbReference>
<evidence type="ECO:0000256" key="7">
    <source>
        <dbReference type="ARBA" id="ARBA00023012"/>
    </source>
</evidence>
<dbReference type="Gene3D" id="3.30.565.10">
    <property type="entry name" value="Histidine kinase-like ATPase, C-terminal domain"/>
    <property type="match status" value="1"/>
</dbReference>
<keyword evidence="5" id="KW-0418">Kinase</keyword>
<evidence type="ECO:0000313" key="14">
    <source>
        <dbReference type="Proteomes" id="UP000515514"/>
    </source>
</evidence>
<dbReference type="AlphaFoldDB" id="A0A7G8PW52"/>
<dbReference type="InterPro" id="IPR011712">
    <property type="entry name" value="Sig_transdc_His_kin_sub3_dim/P"/>
</dbReference>
<dbReference type="Proteomes" id="UP000515514">
    <property type="component" value="Chromosome"/>
</dbReference>
<evidence type="ECO:0000259" key="12">
    <source>
        <dbReference type="PROSITE" id="PS50109"/>
    </source>
</evidence>
<feature type="transmembrane region" description="Helical" evidence="10">
    <location>
        <begin position="390"/>
        <end position="410"/>
    </location>
</feature>
<keyword evidence="8 10" id="KW-0472">Membrane</keyword>
<dbReference type="PANTHER" id="PTHR24421:SF37">
    <property type="entry name" value="SENSOR HISTIDINE KINASE NARS"/>
    <property type="match status" value="1"/>
</dbReference>
<dbReference type="EMBL" id="CP052909">
    <property type="protein sequence ID" value="QNJ98568.1"/>
    <property type="molecule type" value="Genomic_DNA"/>
</dbReference>
<feature type="repeat" description="TPR" evidence="9">
    <location>
        <begin position="198"/>
        <end position="231"/>
    </location>
</feature>
<dbReference type="PROSITE" id="PS50005">
    <property type="entry name" value="TPR"/>
    <property type="match status" value="2"/>
</dbReference>
<protein>
    <recommendedName>
        <fullName evidence="12">Histidine kinase domain-containing protein</fullName>
    </recommendedName>
</protein>
<dbReference type="SMART" id="SM00028">
    <property type="entry name" value="TPR"/>
    <property type="match status" value="4"/>
</dbReference>
<dbReference type="GO" id="GO:0000155">
    <property type="term" value="F:phosphorelay sensor kinase activity"/>
    <property type="evidence" value="ECO:0007669"/>
    <property type="project" value="InterPro"/>
</dbReference>
<keyword evidence="9" id="KW-0802">TPR repeat</keyword>
<gene>
    <name evidence="13" type="ORF">ALE3EI_2021</name>
</gene>
<accession>A0A7G8PW52</accession>
<evidence type="ECO:0000256" key="11">
    <source>
        <dbReference type="SAM" id="SignalP"/>
    </source>
</evidence>
<reference evidence="13 14" key="1">
    <citation type="submission" date="2020-04" db="EMBL/GenBank/DDBJ databases">
        <title>Genome sequence of Altibacter aquimarinus strain ALE3EI.</title>
        <authorList>
            <person name="Oh H.-M."/>
            <person name="Jang D."/>
        </authorList>
    </citation>
    <scope>NUCLEOTIDE SEQUENCE [LARGE SCALE GENOMIC DNA]</scope>
    <source>
        <strain evidence="13 14">ALE3EI</strain>
    </source>
</reference>
<feature type="domain" description="Histidine kinase" evidence="12">
    <location>
        <begin position="449"/>
        <end position="637"/>
    </location>
</feature>
<evidence type="ECO:0000256" key="8">
    <source>
        <dbReference type="ARBA" id="ARBA00023136"/>
    </source>
</evidence>
<dbReference type="InterPro" id="IPR011990">
    <property type="entry name" value="TPR-like_helical_dom_sf"/>
</dbReference>
<dbReference type="RefSeq" id="WP_186988319.1">
    <property type="nucleotide sequence ID" value="NZ_CP052909.1"/>
</dbReference>
<dbReference type="InterPro" id="IPR019734">
    <property type="entry name" value="TPR_rpt"/>
</dbReference>
<dbReference type="PROSITE" id="PS50109">
    <property type="entry name" value="HIS_KIN"/>
    <property type="match status" value="1"/>
</dbReference>
<evidence type="ECO:0000256" key="9">
    <source>
        <dbReference type="PROSITE-ProRule" id="PRU00339"/>
    </source>
</evidence>
<keyword evidence="6 10" id="KW-1133">Transmembrane helix</keyword>
<evidence type="ECO:0000256" key="4">
    <source>
        <dbReference type="ARBA" id="ARBA00022692"/>
    </source>
</evidence>
<feature type="repeat" description="TPR" evidence="9">
    <location>
        <begin position="159"/>
        <end position="192"/>
    </location>
</feature>
<dbReference type="CDD" id="cd16917">
    <property type="entry name" value="HATPase_UhpB-NarQ-NarX-like"/>
    <property type="match status" value="1"/>
</dbReference>
<keyword evidence="4 10" id="KW-0812">Transmembrane</keyword>
<dbReference type="GO" id="GO:0046983">
    <property type="term" value="F:protein dimerization activity"/>
    <property type="evidence" value="ECO:0007669"/>
    <property type="project" value="InterPro"/>
</dbReference>
<dbReference type="SUPFAM" id="SSF48452">
    <property type="entry name" value="TPR-like"/>
    <property type="match status" value="1"/>
</dbReference>
<keyword evidence="14" id="KW-1185">Reference proteome</keyword>
<evidence type="ECO:0000256" key="3">
    <source>
        <dbReference type="ARBA" id="ARBA00022679"/>
    </source>
</evidence>
<dbReference type="SMART" id="SM00387">
    <property type="entry name" value="HATPase_c"/>
    <property type="match status" value="1"/>
</dbReference>
<keyword evidence="2" id="KW-1003">Cell membrane</keyword>
<dbReference type="KEGG" id="alti:ALE3EI_2021"/>
<dbReference type="GO" id="GO:0005886">
    <property type="term" value="C:plasma membrane"/>
    <property type="evidence" value="ECO:0007669"/>
    <property type="project" value="UniProtKB-SubCell"/>
</dbReference>
<proteinExistence type="predicted"/>
<dbReference type="InterPro" id="IPR005467">
    <property type="entry name" value="His_kinase_dom"/>
</dbReference>
<evidence type="ECO:0000256" key="10">
    <source>
        <dbReference type="SAM" id="Phobius"/>
    </source>
</evidence>
<keyword evidence="7" id="KW-0902">Two-component regulatory system</keyword>
<keyword evidence="3" id="KW-0808">Transferase</keyword>
<dbReference type="Pfam" id="PF02518">
    <property type="entry name" value="HATPase_c"/>
    <property type="match status" value="1"/>
</dbReference>
<dbReference type="SUPFAM" id="SSF55874">
    <property type="entry name" value="ATPase domain of HSP90 chaperone/DNA topoisomerase II/histidine kinase"/>
    <property type="match status" value="1"/>
</dbReference>
<dbReference type="InterPro" id="IPR050482">
    <property type="entry name" value="Sensor_HK_TwoCompSys"/>
</dbReference>
<evidence type="ECO:0000256" key="5">
    <source>
        <dbReference type="ARBA" id="ARBA00022777"/>
    </source>
</evidence>